<name>X1JD25_9ZZZZ</name>
<dbReference type="AlphaFoldDB" id="X1JD25"/>
<comment type="caution">
    <text evidence="2">The sequence shown here is derived from an EMBL/GenBank/DDBJ whole genome shotgun (WGS) entry which is preliminary data.</text>
</comment>
<reference evidence="2" key="1">
    <citation type="journal article" date="2014" name="Front. Microbiol.">
        <title>High frequency of phylogenetically diverse reductive dehalogenase-homologous genes in deep subseafloor sedimentary metagenomes.</title>
        <authorList>
            <person name="Kawai M."/>
            <person name="Futagami T."/>
            <person name="Toyoda A."/>
            <person name="Takaki Y."/>
            <person name="Nishi S."/>
            <person name="Hori S."/>
            <person name="Arai W."/>
            <person name="Tsubouchi T."/>
            <person name="Morono Y."/>
            <person name="Uchiyama I."/>
            <person name="Ito T."/>
            <person name="Fujiyama A."/>
            <person name="Inagaki F."/>
            <person name="Takami H."/>
        </authorList>
    </citation>
    <scope>NUCLEOTIDE SEQUENCE</scope>
    <source>
        <strain evidence="2">Expedition CK06-06</strain>
    </source>
</reference>
<evidence type="ECO:0000313" key="2">
    <source>
        <dbReference type="EMBL" id="GAH76254.1"/>
    </source>
</evidence>
<feature type="non-terminal residue" evidence="2">
    <location>
        <position position="1"/>
    </location>
</feature>
<gene>
    <name evidence="2" type="ORF">S03H2_42552</name>
</gene>
<proteinExistence type="predicted"/>
<evidence type="ECO:0000259" key="1">
    <source>
        <dbReference type="Pfam" id="PF13860"/>
    </source>
</evidence>
<organism evidence="2">
    <name type="scientific">marine sediment metagenome</name>
    <dbReference type="NCBI Taxonomy" id="412755"/>
    <lineage>
        <taxon>unclassified sequences</taxon>
        <taxon>metagenomes</taxon>
        <taxon>ecological metagenomes</taxon>
    </lineage>
</organism>
<dbReference type="Pfam" id="PF13860">
    <property type="entry name" value="FlgD_ig"/>
    <property type="match status" value="1"/>
</dbReference>
<sequence>TGATVQTFNVKPADSGMTSFVWKGDTSTGGTAAAGTYKVSVTATVDGKSVPVDPMVVNKVDSVLLDPTTNAVDVETDTGNSVPLSKIVSVM</sequence>
<dbReference type="InterPro" id="IPR025965">
    <property type="entry name" value="FlgD/Vpr_Ig-like"/>
</dbReference>
<protein>
    <recommendedName>
        <fullName evidence="1">FlgD/Vpr Ig-like domain-containing protein</fullName>
    </recommendedName>
</protein>
<accession>X1JD25</accession>
<dbReference type="Gene3D" id="2.60.40.4070">
    <property type="match status" value="1"/>
</dbReference>
<feature type="domain" description="FlgD/Vpr Ig-like" evidence="1">
    <location>
        <begin position="2"/>
        <end position="45"/>
    </location>
</feature>
<dbReference type="EMBL" id="BARU01026500">
    <property type="protein sequence ID" value="GAH76254.1"/>
    <property type="molecule type" value="Genomic_DNA"/>
</dbReference>